<dbReference type="GeneID" id="93736977"/>
<dbReference type="RefSeq" id="WP_040264579.1">
    <property type="nucleotide sequence ID" value="NZ_CP050855.1"/>
</dbReference>
<evidence type="ECO:0000313" key="1">
    <source>
        <dbReference type="EMBL" id="QLH61673.1"/>
    </source>
</evidence>
<evidence type="ECO:0000313" key="3">
    <source>
        <dbReference type="Proteomes" id="UP000042738"/>
    </source>
</evidence>
<name>A0A068Z6W2_9GAMM</name>
<accession>A0A068Z6W2</accession>
<organism evidence="1 3">
    <name type="scientific">Serratia symbiotica</name>
    <dbReference type="NCBI Taxonomy" id="138074"/>
    <lineage>
        <taxon>Bacteria</taxon>
        <taxon>Pseudomonadati</taxon>
        <taxon>Pseudomonadota</taxon>
        <taxon>Gammaproteobacteria</taxon>
        <taxon>Enterobacterales</taxon>
        <taxon>Yersiniaceae</taxon>
        <taxon>Serratia</taxon>
    </lineage>
</organism>
<protein>
    <submittedName>
        <fullName evidence="1">Phage virion morphogenesis protein</fullName>
    </submittedName>
</protein>
<dbReference type="STRING" id="138074.SYMBAF_160363"/>
<dbReference type="NCBIfam" id="TIGR01635">
    <property type="entry name" value="tail_comp_S"/>
    <property type="match status" value="2"/>
</dbReference>
<sequence length="212" mass="24120">MSNDLFRELDQVFSDILAGTSQAGRVRTACAIGQALRKSQQQRIKAQQNPKGSPYPARRRRVLRSQQGIVFVWQGEIRRLKNWHGGRGKYGRTLTGFDEDRNDIRTFYRSDIERYIEINTRAVRRNATKKTPMFQRLRSYRFLKMRADAGGTSVGYDGVAARIARVHQYGQRDQVGSGAFAKYPVRELLGFTAGDEQMITEQVVNSLGSAAR</sequence>
<gene>
    <name evidence="1" type="ORF">SYMBAF_00235</name>
    <name evidence="2" type="ORF">SYMBAF_10775</name>
</gene>
<reference evidence="1" key="2">
    <citation type="submission" date="2014-06" db="EMBL/GenBank/DDBJ databases">
        <authorList>
            <person name="Foray V.V."/>
        </authorList>
    </citation>
    <scope>NUCLEOTIDE SEQUENCE</scope>
    <source>
        <strain evidence="1">CWBI-2.3</strain>
    </source>
</reference>
<dbReference type="EMBL" id="CP050855">
    <property type="protein sequence ID" value="QLH61673.1"/>
    <property type="molecule type" value="Genomic_DNA"/>
</dbReference>
<dbReference type="Pfam" id="PF05069">
    <property type="entry name" value="Phage_tail_S"/>
    <property type="match status" value="2"/>
</dbReference>
<dbReference type="EMBL" id="CP050855">
    <property type="protein sequence ID" value="QLH63317.1"/>
    <property type="molecule type" value="Genomic_DNA"/>
</dbReference>
<reference evidence="1 3" key="1">
    <citation type="journal article" date="2014" name="Genome Announc.">
        <title>Whole-Genome Sequence of Serratia symbiotica Strain CWBI-2.3T, a Free-Living Symbiont of the Black Bean Aphid Aphis fabae.</title>
        <authorList>
            <person name="Foray V."/>
            <person name="Grigorescu A.S."/>
            <person name="Sabri A."/>
            <person name="Haubruge E."/>
            <person name="Lognay G."/>
            <person name="Francis F."/>
            <person name="Fauconnier M.L."/>
            <person name="Hance T."/>
            <person name="Thonart P."/>
        </authorList>
    </citation>
    <scope>NUCLEOTIDE SEQUENCE [LARGE SCALE GENOMIC DNA]</scope>
    <source>
        <strain evidence="1">CWBI-2.3</strain>
    </source>
</reference>
<dbReference type="AlphaFoldDB" id="A0A068Z6W2"/>
<reference evidence="1" key="3">
    <citation type="submission" date="2020-04" db="EMBL/GenBank/DDBJ databases">
        <title>Genomic Insight into Nascent Stage of Mutualistic Insect Bacterial Symbioses through the Bacterial Symbiont Serratia symbiotica.</title>
        <authorList>
            <person name="Renoz F."/>
            <person name="Foray V."/>
            <person name="Ambroise J."/>
            <person name="Baa-Puyoulet P."/>
            <person name="Bearzatto B."/>
            <person name="Mendez G.L."/>
            <person name="Vanderpoorten A."/>
            <person name="Mahillon J."/>
            <person name="Gala J.-L."/>
            <person name="Calevro F."/>
            <person name="Hance T."/>
        </authorList>
    </citation>
    <scope>NUCLEOTIDE SEQUENCE</scope>
    <source>
        <strain evidence="1">CWBI-2.3</strain>
    </source>
</reference>
<evidence type="ECO:0000313" key="2">
    <source>
        <dbReference type="EMBL" id="QLH63317.1"/>
    </source>
</evidence>
<dbReference type="InterPro" id="IPR006522">
    <property type="entry name" value="Phage_virion_morphogenesis"/>
</dbReference>
<dbReference type="Proteomes" id="UP000042738">
    <property type="component" value="Chromosome"/>
</dbReference>
<proteinExistence type="predicted"/>